<dbReference type="InterPro" id="IPR006447">
    <property type="entry name" value="Myb_dom_plants"/>
</dbReference>
<dbReference type="InterPro" id="IPR046955">
    <property type="entry name" value="PHR1-like"/>
</dbReference>
<dbReference type="FunFam" id="1.10.10.60:FF:000007">
    <property type="entry name" value="Two-component response regulator"/>
    <property type="match status" value="1"/>
</dbReference>
<dbReference type="OrthoDB" id="551907at2759"/>
<evidence type="ECO:0008006" key="7">
    <source>
        <dbReference type="Google" id="ProtNLM"/>
    </source>
</evidence>
<dbReference type="NCBIfam" id="TIGR01557">
    <property type="entry name" value="myb_SHAQKYF"/>
    <property type="match status" value="1"/>
</dbReference>
<comment type="caution">
    <text evidence="5">The sequence shown here is derived from an EMBL/GenBank/DDBJ whole genome shotgun (WGS) entry which is preliminary data.</text>
</comment>
<sequence length="359" mass="41389">MEKPIVRFYTKSKMPRLRWATDLHQYFVYVVNRLGGERKATPKKIVQAMGVKSLTLSHVKSHLQMYRNKKRRDSVQAERIMRQEMRWRQFQQHFQIYERLRDATEFIQNQRRLSDNKEKTIEFLKPSNKTMEVGHADDGLVAASDGANVRLNSTGVLKGEEKLSLGLTLGLKKQKQLKNLLSFAELQGATSGGFSGSCCQGYKKNQALLISSCRDQNRSVIDRHKSDHMSSENYIRLSTIRTWCGVRSSLRRVQFSSFVAVFLSQDDLEQIATVSLFSFRHRLVRHWRGWNGTRPMRESNDSTIDVVHVLFNLLEPSSVMTPPSPRGLLWLDLPGDYCDCGPETRKVIDFLIPLPENEP</sequence>
<reference evidence="5 6" key="1">
    <citation type="submission" date="2020-02" db="EMBL/GenBank/DDBJ databases">
        <authorList>
            <person name="Ma Q."/>
            <person name="Huang Y."/>
            <person name="Song X."/>
            <person name="Pei D."/>
        </authorList>
    </citation>
    <scope>NUCLEOTIDE SEQUENCE [LARGE SCALE GENOMIC DNA]</scope>
    <source>
        <strain evidence="5">Sxm20200214</strain>
        <tissue evidence="5">Leaf</tissue>
    </source>
</reference>
<gene>
    <name evidence="5" type="ORF">Bca52824_058779</name>
</gene>
<evidence type="ECO:0000313" key="5">
    <source>
        <dbReference type="EMBL" id="KAG2276224.1"/>
    </source>
</evidence>
<dbReference type="EMBL" id="JAAMPC010000012">
    <property type="protein sequence ID" value="KAG2276224.1"/>
    <property type="molecule type" value="Genomic_DNA"/>
</dbReference>
<protein>
    <recommendedName>
        <fullName evidence="7">HTH myb-type domain-containing protein</fullName>
    </recommendedName>
</protein>
<dbReference type="SUPFAM" id="SSF46689">
    <property type="entry name" value="Homeodomain-like"/>
    <property type="match status" value="1"/>
</dbReference>
<dbReference type="GO" id="GO:0003700">
    <property type="term" value="F:DNA-binding transcription factor activity"/>
    <property type="evidence" value="ECO:0007669"/>
    <property type="project" value="InterPro"/>
</dbReference>
<proteinExistence type="predicted"/>
<keyword evidence="2" id="KW-0805">Transcription regulation</keyword>
<keyword evidence="6" id="KW-1185">Reference proteome</keyword>
<dbReference type="PANTHER" id="PTHR31314">
    <property type="entry name" value="MYB FAMILY TRANSCRIPTION FACTOR PHL7-LIKE"/>
    <property type="match status" value="1"/>
</dbReference>
<keyword evidence="3" id="KW-0804">Transcription</keyword>
<evidence type="ECO:0000256" key="1">
    <source>
        <dbReference type="ARBA" id="ARBA00004123"/>
    </source>
</evidence>
<dbReference type="Proteomes" id="UP000886595">
    <property type="component" value="Unassembled WGS sequence"/>
</dbReference>
<evidence type="ECO:0000256" key="3">
    <source>
        <dbReference type="ARBA" id="ARBA00023163"/>
    </source>
</evidence>
<dbReference type="Gene3D" id="1.10.10.60">
    <property type="entry name" value="Homeodomain-like"/>
    <property type="match status" value="1"/>
</dbReference>
<dbReference type="PANTHER" id="PTHR31314:SF133">
    <property type="entry name" value="HTH MYB-TYPE DOMAIN-CONTAINING PROTEIN"/>
    <property type="match status" value="1"/>
</dbReference>
<dbReference type="InterPro" id="IPR009057">
    <property type="entry name" value="Homeodomain-like_sf"/>
</dbReference>
<dbReference type="GO" id="GO:0003677">
    <property type="term" value="F:DNA binding"/>
    <property type="evidence" value="ECO:0007669"/>
    <property type="project" value="InterPro"/>
</dbReference>
<evidence type="ECO:0000313" key="6">
    <source>
        <dbReference type="Proteomes" id="UP000886595"/>
    </source>
</evidence>
<accession>A0A8X7UF16</accession>
<evidence type="ECO:0000256" key="4">
    <source>
        <dbReference type="ARBA" id="ARBA00023242"/>
    </source>
</evidence>
<dbReference type="AlphaFoldDB" id="A0A8X7UF16"/>
<comment type="subcellular location">
    <subcellularLocation>
        <location evidence="1">Nucleus</location>
    </subcellularLocation>
</comment>
<organism evidence="5 6">
    <name type="scientific">Brassica carinata</name>
    <name type="common">Ethiopian mustard</name>
    <name type="synonym">Abyssinian cabbage</name>
    <dbReference type="NCBI Taxonomy" id="52824"/>
    <lineage>
        <taxon>Eukaryota</taxon>
        <taxon>Viridiplantae</taxon>
        <taxon>Streptophyta</taxon>
        <taxon>Embryophyta</taxon>
        <taxon>Tracheophyta</taxon>
        <taxon>Spermatophyta</taxon>
        <taxon>Magnoliopsida</taxon>
        <taxon>eudicotyledons</taxon>
        <taxon>Gunneridae</taxon>
        <taxon>Pentapetalae</taxon>
        <taxon>rosids</taxon>
        <taxon>malvids</taxon>
        <taxon>Brassicales</taxon>
        <taxon>Brassicaceae</taxon>
        <taxon>Brassiceae</taxon>
        <taxon>Brassica</taxon>
    </lineage>
</organism>
<name>A0A8X7UF16_BRACI</name>
<keyword evidence="4" id="KW-0539">Nucleus</keyword>
<evidence type="ECO:0000256" key="2">
    <source>
        <dbReference type="ARBA" id="ARBA00023015"/>
    </source>
</evidence>
<dbReference type="GO" id="GO:0005634">
    <property type="term" value="C:nucleus"/>
    <property type="evidence" value="ECO:0007669"/>
    <property type="project" value="UniProtKB-SubCell"/>
</dbReference>